<comment type="similarity">
    <text evidence="2 10">Belongs to the transketolase family. DXPS subfamily.</text>
</comment>
<evidence type="ECO:0000256" key="4">
    <source>
        <dbReference type="ARBA" id="ARBA00022679"/>
    </source>
</evidence>
<dbReference type="InterPro" id="IPR005475">
    <property type="entry name" value="Transketolase-like_Pyr-bd"/>
</dbReference>
<dbReference type="InterPro" id="IPR029061">
    <property type="entry name" value="THDP-binding"/>
</dbReference>
<dbReference type="InterPro" id="IPR049557">
    <property type="entry name" value="Transketolase_CS"/>
</dbReference>
<dbReference type="PROSITE" id="PS00801">
    <property type="entry name" value="TRANSKETOLASE_1"/>
    <property type="match status" value="1"/>
</dbReference>
<dbReference type="GO" id="GO:0000287">
    <property type="term" value="F:magnesium ion binding"/>
    <property type="evidence" value="ECO:0007669"/>
    <property type="project" value="UniProtKB-UniRule"/>
</dbReference>
<evidence type="ECO:0000313" key="13">
    <source>
        <dbReference type="Proteomes" id="UP000223596"/>
    </source>
</evidence>
<dbReference type="GeneID" id="35805911"/>
<evidence type="ECO:0000256" key="6">
    <source>
        <dbReference type="ARBA" id="ARBA00022842"/>
    </source>
</evidence>
<evidence type="ECO:0000256" key="9">
    <source>
        <dbReference type="ARBA" id="ARBA00023229"/>
    </source>
</evidence>
<dbReference type="GO" id="GO:0016114">
    <property type="term" value="P:terpenoid biosynthetic process"/>
    <property type="evidence" value="ECO:0007669"/>
    <property type="project" value="UniProtKB-UniRule"/>
</dbReference>
<dbReference type="GO" id="GO:0005829">
    <property type="term" value="C:cytosol"/>
    <property type="evidence" value="ECO:0007669"/>
    <property type="project" value="TreeGrafter"/>
</dbReference>
<evidence type="ECO:0000259" key="11">
    <source>
        <dbReference type="SMART" id="SM00861"/>
    </source>
</evidence>
<evidence type="ECO:0000256" key="3">
    <source>
        <dbReference type="ARBA" id="ARBA00011738"/>
    </source>
</evidence>
<feature type="binding site" evidence="10">
    <location>
        <position position="142"/>
    </location>
    <ligand>
        <name>Mg(2+)</name>
        <dbReference type="ChEBI" id="CHEBI:18420"/>
    </ligand>
</feature>
<dbReference type="PROSITE" id="PS00802">
    <property type="entry name" value="TRANSKETOLASE_2"/>
    <property type="match status" value="1"/>
</dbReference>
<sequence length="627" mass="68917">MDSINFPDDIKKLNLEQLKQLAGEIRSFLIEKVSKTGGHLASNLGVVELTLALHRVFNTPEDKIIWDVGHQCYVHKIITGRKDRFDTIRKLGGLSGFPKSAESEYDAFNTGHSSTSISAALGIAKARDLRKEKYSVVAVIGDGALTGGMAFEALNDAGRSPNNLIVVLNDNEMSISKNVGGLSVYLSKIRTEPFYFKVKEDIDIILNKIPAIGKSAVKALGRVKGTIKYMIMPGIVFEELGFKYLGPIDGHNIAELENVLTRAKNTKGPVLVHVCTQKGRGYTYAEKNPAVFHGISPFEVETGEVIANKVPGYSDVFGSEIVRIAEKEERVVALTAAMPHGTGLIKFSKRFPERFFDVGIAEQHAVTFGAGLAKNGMIPVIALYSSFLQRAYDQVVHDVALQNLHVVFAIDRAGIVGEDGETHQGIYDISFLRHIPNMTILAPCDYNELAKMLEYAVLEHSGPIAIRYPRGAGPEKLFDTPDIKLGQSLLISEGNDVTIAAVGNKVEVAMKVAEKLKETGLSADVIYCRFIKPLDSNTIINSVLKTKRLVTIEDNTVEGGFGSRVLETINQKGINVTTRMFGYPDAFIPHGSIKELVHMYRLDPDSIFNDVLKLINKSKVKEFRAIR</sequence>
<keyword evidence="4 10" id="KW-0808">Transferase</keyword>
<dbReference type="GO" id="GO:0008661">
    <property type="term" value="F:1-deoxy-D-xylulose-5-phosphate synthase activity"/>
    <property type="evidence" value="ECO:0007669"/>
    <property type="project" value="UniProtKB-UniRule"/>
</dbReference>
<dbReference type="Gene3D" id="3.40.50.920">
    <property type="match status" value="1"/>
</dbReference>
<feature type="binding site" evidence="10">
    <location>
        <begin position="111"/>
        <end position="113"/>
    </location>
    <ligand>
        <name>thiamine diphosphate</name>
        <dbReference type="ChEBI" id="CHEBI:58937"/>
    </ligand>
</feature>
<feature type="binding site" evidence="10">
    <location>
        <position position="171"/>
    </location>
    <ligand>
        <name>Mg(2+)</name>
        <dbReference type="ChEBI" id="CHEBI:18420"/>
    </ligand>
</feature>
<feature type="binding site" evidence="10">
    <location>
        <position position="171"/>
    </location>
    <ligand>
        <name>thiamine diphosphate</name>
        <dbReference type="ChEBI" id="CHEBI:58937"/>
    </ligand>
</feature>
<comment type="catalytic activity">
    <reaction evidence="10">
        <text>D-glyceraldehyde 3-phosphate + pyruvate + H(+) = 1-deoxy-D-xylulose 5-phosphate + CO2</text>
        <dbReference type="Rhea" id="RHEA:12605"/>
        <dbReference type="ChEBI" id="CHEBI:15361"/>
        <dbReference type="ChEBI" id="CHEBI:15378"/>
        <dbReference type="ChEBI" id="CHEBI:16526"/>
        <dbReference type="ChEBI" id="CHEBI:57792"/>
        <dbReference type="ChEBI" id="CHEBI:59776"/>
        <dbReference type="EC" id="2.2.1.7"/>
    </reaction>
</comment>
<dbReference type="EMBL" id="PDBW01000001">
    <property type="protein sequence ID" value="PFH02672.1"/>
    <property type="molecule type" value="Genomic_DNA"/>
</dbReference>
<dbReference type="EC" id="2.2.1.7" evidence="10"/>
<dbReference type="CDD" id="cd07033">
    <property type="entry name" value="TPP_PYR_DXS_TK_like"/>
    <property type="match status" value="1"/>
</dbReference>
<feature type="domain" description="Transketolase-like pyrimidine-binding" evidence="11">
    <location>
        <begin position="311"/>
        <end position="476"/>
    </location>
</feature>
<dbReference type="InterPro" id="IPR020826">
    <property type="entry name" value="Transketolase_BS"/>
</dbReference>
<gene>
    <name evidence="10" type="primary">dxs</name>
    <name evidence="12" type="ORF">M972_111458</name>
</gene>
<dbReference type="InterPro" id="IPR005477">
    <property type="entry name" value="Dxylulose-5-P_synthase"/>
</dbReference>
<dbReference type="GO" id="GO:0030976">
    <property type="term" value="F:thiamine pyrophosphate binding"/>
    <property type="evidence" value="ECO:0007669"/>
    <property type="project" value="UniProtKB-UniRule"/>
</dbReference>
<comment type="cofactor">
    <cofactor evidence="10">
        <name>thiamine diphosphate</name>
        <dbReference type="ChEBI" id="CHEBI:58937"/>
    </cofactor>
    <text evidence="10">Binds 1 thiamine pyrophosphate per subunit.</text>
</comment>
<organism evidence="12 13">
    <name type="scientific">Acetivibrio thermocellus AD2</name>
    <dbReference type="NCBI Taxonomy" id="1138384"/>
    <lineage>
        <taxon>Bacteria</taxon>
        <taxon>Bacillati</taxon>
        <taxon>Bacillota</taxon>
        <taxon>Clostridia</taxon>
        <taxon>Eubacteriales</taxon>
        <taxon>Oscillospiraceae</taxon>
        <taxon>Acetivibrio</taxon>
    </lineage>
</organism>
<dbReference type="NCBIfam" id="TIGR00204">
    <property type="entry name" value="dxs"/>
    <property type="match status" value="1"/>
</dbReference>
<dbReference type="SUPFAM" id="SSF52518">
    <property type="entry name" value="Thiamin diphosphate-binding fold (THDP-binding)"/>
    <property type="match status" value="2"/>
</dbReference>
<comment type="subunit">
    <text evidence="3 10">Homodimer.</text>
</comment>
<evidence type="ECO:0000256" key="10">
    <source>
        <dbReference type="HAMAP-Rule" id="MF_00315"/>
    </source>
</evidence>
<evidence type="ECO:0000256" key="2">
    <source>
        <dbReference type="ARBA" id="ARBA00011081"/>
    </source>
</evidence>
<dbReference type="Pfam" id="PF13292">
    <property type="entry name" value="DXP_synthase_N"/>
    <property type="match status" value="1"/>
</dbReference>
<accession>A0AB36TFK7</accession>
<dbReference type="RefSeq" id="WP_003518745.1">
    <property type="nucleotide sequence ID" value="NZ_CP013828.1"/>
</dbReference>
<dbReference type="FunFam" id="3.40.50.970:FF:000005">
    <property type="entry name" value="1-deoxy-D-xylulose-5-phosphate synthase"/>
    <property type="match status" value="1"/>
</dbReference>
<dbReference type="NCBIfam" id="NF003933">
    <property type="entry name" value="PRK05444.2-2"/>
    <property type="match status" value="1"/>
</dbReference>
<keyword evidence="7 10" id="KW-0784">Thiamine biosynthesis</keyword>
<dbReference type="PANTHER" id="PTHR43322:SF5">
    <property type="entry name" value="1-DEOXY-D-XYLULOSE-5-PHOSPHATE SYNTHASE, CHLOROPLASTIC"/>
    <property type="match status" value="1"/>
</dbReference>
<dbReference type="CDD" id="cd02007">
    <property type="entry name" value="TPP_DXS"/>
    <property type="match status" value="1"/>
</dbReference>
<comment type="pathway">
    <text evidence="1 10">Metabolic intermediate biosynthesis; 1-deoxy-D-xylulose 5-phosphate biosynthesis; 1-deoxy-D-xylulose 5-phosphate from D-glyceraldehyde 3-phosphate and pyruvate: step 1/1.</text>
</comment>
<dbReference type="Gene3D" id="3.40.50.970">
    <property type="match status" value="2"/>
</dbReference>
<evidence type="ECO:0000313" key="12">
    <source>
        <dbReference type="EMBL" id="PFH02672.1"/>
    </source>
</evidence>
<dbReference type="SUPFAM" id="SSF52922">
    <property type="entry name" value="TK C-terminal domain-like"/>
    <property type="match status" value="1"/>
</dbReference>
<dbReference type="Proteomes" id="UP000223596">
    <property type="component" value="Unassembled WGS sequence"/>
</dbReference>
<evidence type="ECO:0000256" key="1">
    <source>
        <dbReference type="ARBA" id="ARBA00004980"/>
    </source>
</evidence>
<evidence type="ECO:0000256" key="8">
    <source>
        <dbReference type="ARBA" id="ARBA00023052"/>
    </source>
</evidence>
<dbReference type="GO" id="GO:0019288">
    <property type="term" value="P:isopentenyl diphosphate biosynthetic process, methylerythritol 4-phosphate pathway"/>
    <property type="evidence" value="ECO:0007669"/>
    <property type="project" value="TreeGrafter"/>
</dbReference>
<dbReference type="Pfam" id="PF02779">
    <property type="entry name" value="Transket_pyr"/>
    <property type="match status" value="1"/>
</dbReference>
<dbReference type="PANTHER" id="PTHR43322">
    <property type="entry name" value="1-D-DEOXYXYLULOSE 5-PHOSPHATE SYNTHASE-RELATED"/>
    <property type="match status" value="1"/>
</dbReference>
<dbReference type="AlphaFoldDB" id="A0AB36TFK7"/>
<comment type="caution">
    <text evidence="12">The sequence shown here is derived from an EMBL/GenBank/DDBJ whole genome shotgun (WGS) entry which is preliminary data.</text>
</comment>
<feature type="binding site" evidence="10">
    <location>
        <position position="282"/>
    </location>
    <ligand>
        <name>thiamine diphosphate</name>
        <dbReference type="ChEBI" id="CHEBI:58937"/>
    </ligand>
</feature>
<comment type="cofactor">
    <cofactor evidence="10">
        <name>Mg(2+)</name>
        <dbReference type="ChEBI" id="CHEBI:18420"/>
    </cofactor>
    <text evidence="10">Binds 1 Mg(2+) ion per subunit.</text>
</comment>
<dbReference type="SMART" id="SM00861">
    <property type="entry name" value="Transket_pyr"/>
    <property type="match status" value="1"/>
</dbReference>
<proteinExistence type="inferred from homology"/>
<reference evidence="12 13" key="1">
    <citation type="submission" date="2017-09" db="EMBL/GenBank/DDBJ databases">
        <title>Evaluation of Pacific Biosciences Sequencing Technology to Finishing C. thermocellum Genome Sequences.</title>
        <authorList>
            <person name="Brown S."/>
        </authorList>
    </citation>
    <scope>NUCLEOTIDE SEQUENCE [LARGE SCALE GENOMIC DNA]</scope>
    <source>
        <strain evidence="12 13">AD2</strain>
    </source>
</reference>
<feature type="binding site" evidence="10">
    <location>
        <position position="70"/>
    </location>
    <ligand>
        <name>thiamine diphosphate</name>
        <dbReference type="ChEBI" id="CHEBI:58937"/>
    </ligand>
</feature>
<comment type="function">
    <text evidence="10">Catalyzes the acyloin condensation reaction between C atoms 2 and 3 of pyruvate and glyceraldehyde 3-phosphate to yield 1-deoxy-D-xylulose-5-phosphate (DXP).</text>
</comment>
<evidence type="ECO:0000256" key="7">
    <source>
        <dbReference type="ARBA" id="ARBA00022977"/>
    </source>
</evidence>
<keyword evidence="8 10" id="KW-0786">Thiamine pyrophosphate</keyword>
<dbReference type="Pfam" id="PF02780">
    <property type="entry name" value="Transketolase_C"/>
    <property type="match status" value="1"/>
</dbReference>
<keyword evidence="9 10" id="KW-0414">Isoprene biosynthesis</keyword>
<feature type="binding site" evidence="10">
    <location>
        <position position="362"/>
    </location>
    <ligand>
        <name>thiamine diphosphate</name>
        <dbReference type="ChEBI" id="CHEBI:58937"/>
    </ligand>
</feature>
<feature type="binding site" evidence="10">
    <location>
        <begin position="143"/>
        <end position="144"/>
    </location>
    <ligand>
        <name>thiamine diphosphate</name>
        <dbReference type="ChEBI" id="CHEBI:58937"/>
    </ligand>
</feature>
<evidence type="ECO:0000256" key="5">
    <source>
        <dbReference type="ARBA" id="ARBA00022723"/>
    </source>
</evidence>
<dbReference type="InterPro" id="IPR009014">
    <property type="entry name" value="Transketo_C/PFOR_II"/>
</dbReference>
<protein>
    <recommendedName>
        <fullName evidence="10">1-deoxy-D-xylulose-5-phosphate synthase</fullName>
        <ecNumber evidence="10">2.2.1.7</ecNumber>
    </recommendedName>
    <alternativeName>
        <fullName evidence="10">1-deoxyxylulose-5-phosphate synthase</fullName>
        <shortName evidence="10">DXP synthase</shortName>
        <shortName evidence="10">DXPS</shortName>
    </alternativeName>
</protein>
<keyword evidence="5 10" id="KW-0479">Metal-binding</keyword>
<dbReference type="InterPro" id="IPR033248">
    <property type="entry name" value="Transketolase_C"/>
</dbReference>
<dbReference type="HAMAP" id="MF_00315">
    <property type="entry name" value="DXP_synth"/>
    <property type="match status" value="1"/>
</dbReference>
<keyword evidence="6 10" id="KW-0460">Magnesium</keyword>
<dbReference type="GO" id="GO:0009228">
    <property type="term" value="P:thiamine biosynthetic process"/>
    <property type="evidence" value="ECO:0007669"/>
    <property type="project" value="UniProtKB-UniRule"/>
</dbReference>
<name>A0AB36TFK7_ACETH</name>